<dbReference type="PANTHER" id="PTHR43773:SF1">
    <property type="entry name" value="MAGNESIUM TRANSPORTER MGTE"/>
    <property type="match status" value="1"/>
</dbReference>
<comment type="caution">
    <text evidence="2">The sequence shown here is derived from an EMBL/GenBank/DDBJ whole genome shotgun (WGS) entry which is preliminary data.</text>
</comment>
<dbReference type="Pfam" id="PF00571">
    <property type="entry name" value="CBS"/>
    <property type="match status" value="1"/>
</dbReference>
<feature type="domain" description="CBS" evidence="1">
    <location>
        <begin position="13"/>
        <end position="69"/>
    </location>
</feature>
<dbReference type="InterPro" id="IPR046342">
    <property type="entry name" value="CBS_dom_sf"/>
</dbReference>
<name>K1RWH7_9ZZZZ</name>
<dbReference type="PANTHER" id="PTHR43773">
    <property type="entry name" value="MAGNESIUM TRANSPORTER MGTE"/>
    <property type="match status" value="1"/>
</dbReference>
<dbReference type="GO" id="GO:0015095">
    <property type="term" value="F:magnesium ion transmembrane transporter activity"/>
    <property type="evidence" value="ECO:0007669"/>
    <property type="project" value="InterPro"/>
</dbReference>
<reference evidence="2" key="1">
    <citation type="journal article" date="2013" name="Environ. Microbiol.">
        <title>Microbiota from the distal guts of lean and obese adolescents exhibit partial functional redundancy besides clear differences in community structure.</title>
        <authorList>
            <person name="Ferrer M."/>
            <person name="Ruiz A."/>
            <person name="Lanza F."/>
            <person name="Haange S.B."/>
            <person name="Oberbach A."/>
            <person name="Till H."/>
            <person name="Bargiela R."/>
            <person name="Campoy C."/>
            <person name="Segura M.T."/>
            <person name="Richter M."/>
            <person name="von Bergen M."/>
            <person name="Seifert J."/>
            <person name="Suarez A."/>
        </authorList>
    </citation>
    <scope>NUCLEOTIDE SEQUENCE</scope>
</reference>
<protein>
    <submittedName>
        <fullName evidence="2">Magnesium transporter</fullName>
    </submittedName>
</protein>
<dbReference type="GO" id="GO:0016020">
    <property type="term" value="C:membrane"/>
    <property type="evidence" value="ECO:0007669"/>
    <property type="project" value="InterPro"/>
</dbReference>
<dbReference type="InterPro" id="IPR006669">
    <property type="entry name" value="MgtE_transporter"/>
</dbReference>
<evidence type="ECO:0000313" key="2">
    <source>
        <dbReference type="EMBL" id="EKC52862.1"/>
    </source>
</evidence>
<dbReference type="AlphaFoldDB" id="K1RWH7"/>
<proteinExistence type="predicted"/>
<dbReference type="EMBL" id="AJWY01011399">
    <property type="protein sequence ID" value="EKC52862.1"/>
    <property type="molecule type" value="Genomic_DNA"/>
</dbReference>
<organism evidence="2">
    <name type="scientific">human gut metagenome</name>
    <dbReference type="NCBI Taxonomy" id="408170"/>
    <lineage>
        <taxon>unclassified sequences</taxon>
        <taxon>metagenomes</taxon>
        <taxon>organismal metagenomes</taxon>
    </lineage>
</organism>
<evidence type="ECO:0000259" key="1">
    <source>
        <dbReference type="PROSITE" id="PS51371"/>
    </source>
</evidence>
<sequence>MTSDDNTLIKDIMETELISVSTHTDQEEVAGLFRKYDLLALPVLDTDNRLVGIVTVDDAMDVVIDEATEDIQKWLPLLQVRKHILKLLRLLTPKEESHGYLYLCFHQL</sequence>
<dbReference type="SMART" id="SM00116">
    <property type="entry name" value="CBS"/>
    <property type="match status" value="1"/>
</dbReference>
<dbReference type="SUPFAM" id="SSF54631">
    <property type="entry name" value="CBS-domain pair"/>
    <property type="match status" value="1"/>
</dbReference>
<gene>
    <name evidence="2" type="ORF">LEA_16671</name>
</gene>
<accession>K1RWH7</accession>
<dbReference type="CDD" id="cd04606">
    <property type="entry name" value="CBS_pair_Mg_transporter"/>
    <property type="match status" value="1"/>
</dbReference>
<dbReference type="InterPro" id="IPR000644">
    <property type="entry name" value="CBS_dom"/>
</dbReference>
<dbReference type="Gene3D" id="3.10.580.10">
    <property type="entry name" value="CBS-domain"/>
    <property type="match status" value="1"/>
</dbReference>
<dbReference type="PROSITE" id="PS51371">
    <property type="entry name" value="CBS"/>
    <property type="match status" value="1"/>
</dbReference>